<dbReference type="EMBL" id="SSXP01000012">
    <property type="protein sequence ID" value="TII06623.1"/>
    <property type="molecule type" value="Genomic_DNA"/>
</dbReference>
<evidence type="ECO:0000256" key="1">
    <source>
        <dbReference type="SAM" id="Phobius"/>
    </source>
</evidence>
<dbReference type="AlphaFoldDB" id="A0A4T2H3M2"/>
<feature type="transmembrane region" description="Helical" evidence="1">
    <location>
        <begin position="360"/>
        <end position="379"/>
    </location>
</feature>
<proteinExistence type="predicted"/>
<feature type="transmembrane region" description="Helical" evidence="1">
    <location>
        <begin position="313"/>
        <end position="335"/>
    </location>
</feature>
<feature type="transmembrane region" description="Helical" evidence="1">
    <location>
        <begin position="126"/>
        <end position="143"/>
    </location>
</feature>
<feature type="transmembrane region" description="Helical" evidence="1">
    <location>
        <begin position="212"/>
        <end position="237"/>
    </location>
</feature>
<feature type="transmembrane region" description="Helical" evidence="1">
    <location>
        <begin position="385"/>
        <end position="406"/>
    </location>
</feature>
<dbReference type="RefSeq" id="WP_136628749.1">
    <property type="nucleotide sequence ID" value="NZ_SSXP01000012.1"/>
</dbReference>
<feature type="transmembrane region" description="Helical" evidence="1">
    <location>
        <begin position="149"/>
        <end position="170"/>
    </location>
</feature>
<keyword evidence="1" id="KW-0472">Membrane</keyword>
<dbReference type="Pfam" id="PF07613">
    <property type="entry name" value="DUF1576"/>
    <property type="match status" value="2"/>
</dbReference>
<gene>
    <name evidence="2" type="ORF">FAJ34_08885</name>
</gene>
<dbReference type="InterPro" id="IPR011470">
    <property type="entry name" value="DUF1576"/>
</dbReference>
<organism evidence="2 3">
    <name type="scientific">Streptococcus suis</name>
    <dbReference type="NCBI Taxonomy" id="1307"/>
    <lineage>
        <taxon>Bacteria</taxon>
        <taxon>Bacillati</taxon>
        <taxon>Bacillota</taxon>
        <taxon>Bacilli</taxon>
        <taxon>Lactobacillales</taxon>
        <taxon>Streptococcaceae</taxon>
        <taxon>Streptococcus</taxon>
    </lineage>
</organism>
<name>A0A4T2H3M2_STRSU</name>
<evidence type="ECO:0000313" key="3">
    <source>
        <dbReference type="Proteomes" id="UP000305768"/>
    </source>
</evidence>
<keyword evidence="1" id="KW-1133">Transmembrane helix</keyword>
<dbReference type="Proteomes" id="UP000305768">
    <property type="component" value="Unassembled WGS sequence"/>
</dbReference>
<reference evidence="2 3" key="1">
    <citation type="submission" date="2019-04" db="EMBL/GenBank/DDBJ databases">
        <title>Genome analysis of Streptococcus suis strain WUSS425.</title>
        <authorList>
            <person name="Chen H."/>
            <person name="Gao X."/>
            <person name="Wu Z."/>
        </authorList>
    </citation>
    <scope>NUCLEOTIDE SEQUENCE [LARGE SCALE GENOMIC DNA]</scope>
    <source>
        <strain evidence="2 3">WUSS425</strain>
    </source>
</reference>
<sequence length="410" mass="45625">MFTERRYYLILLFIYTLFFALIAPDRDSFITKINLLLGEQTYLIHDFFKIAGLSVTFFNVAMHILIVYLLLIFYSNSKVDGKEFAALGTFIGHSFFGTNFLNILPSIVGGILYLNLSRGKKVFSHSAILFVTGTAPLVTYLALGNGSSIDNYIFSCILGFLIGFITLPLGEHFYSFHKGFSLYNFGFTTGIISMMALLLLEYLDFSTPPKKIVISDFSIFPILYFIGILVLILIYLITHKSVDSLKIFRKLIKSSGNDPHDFVTNFGLQATFLNLFLNGCLYFIILVLFGQQLSGPTLGGLINLLGFSAFGKNFLNCYPITIGIILGAILTRVSLSDIQCQMALVFGCGLAPITSTYGKAYGIIAGLLHFNMVIVTFWLHKGLSLYNNGFSTVIVAAFLFPIIEIIQDIL</sequence>
<accession>A0A4T2H3M2</accession>
<keyword evidence="1" id="KW-0812">Transmembrane</keyword>
<protein>
    <submittedName>
        <fullName evidence="2">DUF1576 domain-containing protein</fullName>
    </submittedName>
</protein>
<feature type="transmembrane region" description="Helical" evidence="1">
    <location>
        <begin position="272"/>
        <end position="293"/>
    </location>
</feature>
<comment type="caution">
    <text evidence="2">The sequence shown here is derived from an EMBL/GenBank/DDBJ whole genome shotgun (WGS) entry which is preliminary data.</text>
</comment>
<feature type="transmembrane region" description="Helical" evidence="1">
    <location>
        <begin position="50"/>
        <end position="74"/>
    </location>
</feature>
<feature type="transmembrane region" description="Helical" evidence="1">
    <location>
        <begin position="182"/>
        <end position="200"/>
    </location>
</feature>
<feature type="transmembrane region" description="Helical" evidence="1">
    <location>
        <begin position="6"/>
        <end position="23"/>
    </location>
</feature>
<evidence type="ECO:0000313" key="2">
    <source>
        <dbReference type="EMBL" id="TII06623.1"/>
    </source>
</evidence>